<feature type="region of interest" description="Disordered" evidence="1">
    <location>
        <begin position="588"/>
        <end position="631"/>
    </location>
</feature>
<dbReference type="PANTHER" id="PTHR42957">
    <property type="entry name" value="HELICASE MJ1565-RELATED"/>
    <property type="match status" value="1"/>
</dbReference>
<evidence type="ECO:0000256" key="1">
    <source>
        <dbReference type="SAM" id="MobiDB-lite"/>
    </source>
</evidence>
<feature type="compositionally biased region" description="Basic and acidic residues" evidence="1">
    <location>
        <begin position="600"/>
        <end position="619"/>
    </location>
</feature>
<evidence type="ECO:0000313" key="4">
    <source>
        <dbReference type="Proteomes" id="UP001209755"/>
    </source>
</evidence>
<dbReference type="EMBL" id="JAOQNS010000001">
    <property type="protein sequence ID" value="MCW2306223.1"/>
    <property type="molecule type" value="Genomic_DNA"/>
</dbReference>
<dbReference type="Pfam" id="PF01935">
    <property type="entry name" value="DUF87"/>
    <property type="match status" value="1"/>
</dbReference>
<name>A0ABT3H751_9HYPH</name>
<comment type="caution">
    <text evidence="3">The sequence shown here is derived from an EMBL/GenBank/DDBJ whole genome shotgun (WGS) entry which is preliminary data.</text>
</comment>
<organism evidence="3 4">
    <name type="scientific">Rhodobium gokarnense</name>
    <dbReference type="NCBI Taxonomy" id="364296"/>
    <lineage>
        <taxon>Bacteria</taxon>
        <taxon>Pseudomonadati</taxon>
        <taxon>Pseudomonadota</taxon>
        <taxon>Alphaproteobacteria</taxon>
        <taxon>Hyphomicrobiales</taxon>
        <taxon>Rhodobiaceae</taxon>
        <taxon>Rhodobium</taxon>
    </lineage>
</organism>
<dbReference type="PANTHER" id="PTHR42957:SF1">
    <property type="entry name" value="HELICASE MJ1565-RELATED"/>
    <property type="match status" value="1"/>
</dbReference>
<reference evidence="4" key="1">
    <citation type="submission" date="2023-07" db="EMBL/GenBank/DDBJ databases">
        <title>Genome sequencing of Purple Non-Sulfur Bacteria from various extreme environments.</title>
        <authorList>
            <person name="Mayer M."/>
        </authorList>
    </citation>
    <scope>NUCLEOTIDE SEQUENCE [LARGE SCALE GENOMIC DNA]</scope>
    <source>
        <strain evidence="4">DSM 17935</strain>
    </source>
</reference>
<dbReference type="InterPro" id="IPR027417">
    <property type="entry name" value="P-loop_NTPase"/>
</dbReference>
<accession>A0ABT3H751</accession>
<feature type="domain" description="Helicase HerA central" evidence="2">
    <location>
        <begin position="155"/>
        <end position="398"/>
    </location>
</feature>
<keyword evidence="4" id="KW-1185">Reference proteome</keyword>
<dbReference type="InterPro" id="IPR008571">
    <property type="entry name" value="HerA-like"/>
</dbReference>
<dbReference type="SUPFAM" id="SSF52540">
    <property type="entry name" value="P-loop containing nucleoside triphosphate hydrolases"/>
    <property type="match status" value="1"/>
</dbReference>
<feature type="region of interest" description="Disordered" evidence="1">
    <location>
        <begin position="1"/>
        <end position="35"/>
    </location>
</feature>
<dbReference type="RefSeq" id="WP_264599882.1">
    <property type="nucleotide sequence ID" value="NZ_JAOQNS010000001.1"/>
</dbReference>
<feature type="compositionally biased region" description="Polar residues" evidence="1">
    <location>
        <begin position="1"/>
        <end position="13"/>
    </location>
</feature>
<proteinExistence type="predicted"/>
<sequence length="631" mass="67746">MTQPSPVTFTQRTQQPGPGAEPGQPPAPARREPIGTIVSVSGSRGTIALEDPASAGPGPGKNRISVGKLLKIDTDRGEVIGVVASMSAVSAPGNANAIVKRLVEVDLVGEITINGNNTAQFKRGVSSYPTIGDAVCHIDASELEATYGRGTASGICIGTLQQDNSVRAIVDGHNLLAKHFAILGATGVGKSCGVALVLQEVLQNVGGMRIFLIDPHNEYSNCFGGNAEVINPNNVNLPFWLFNFEEIVDVFFKARPGVEEEIEVLSELIPLAKKRFAAGRASHTSSLRKDDPSINYTADTPVPYRISDLMALLNARIGSLENKSHIQKYLRLKTRIETIALDPRYAFMFGNLTVDDQMANVLGRLFRIPTNGKPMTIMEVAGFPAEVVDALVSVLCRMAFDLGVWSDGGVPILVVCEEAHRYVPGNPNAGFGPTKRAISRIAKEGRKYGVFLGVVSQRPSELDPTILSQCNTLIAMRMANERDQAIVRSAIADTASGLMEFLPSLGAREAVAFGDAVALPMRMTFSELSPERMPHSSMHLKQTPIIDRPGADGRGMLEGIVTKWRSVTTFTRGDDHAQTVQAAANAMGDVPSTKGGVLRKTPEERPRINIRKPGSEQRLMEGGAGPSIRKL</sequence>
<evidence type="ECO:0000313" key="3">
    <source>
        <dbReference type="EMBL" id="MCW2306223.1"/>
    </source>
</evidence>
<evidence type="ECO:0000259" key="2">
    <source>
        <dbReference type="Pfam" id="PF01935"/>
    </source>
</evidence>
<dbReference type="Proteomes" id="UP001209755">
    <property type="component" value="Unassembled WGS sequence"/>
</dbReference>
<dbReference type="InterPro" id="IPR002789">
    <property type="entry name" value="HerA_central"/>
</dbReference>
<dbReference type="Gene3D" id="3.40.50.300">
    <property type="entry name" value="P-loop containing nucleotide triphosphate hydrolases"/>
    <property type="match status" value="2"/>
</dbReference>
<protein>
    <submittedName>
        <fullName evidence="3">DNA helicase HerA-like ATPase</fullName>
    </submittedName>
</protein>
<gene>
    <name evidence="3" type="ORF">M2319_000539</name>
</gene>